<dbReference type="SUPFAM" id="SSF101967">
    <property type="entry name" value="Adhesin YadA, collagen-binding domain"/>
    <property type="match status" value="2"/>
</dbReference>
<keyword evidence="5" id="KW-0175">Coiled coil</keyword>
<feature type="transmembrane region" description="Helical" evidence="6">
    <location>
        <begin position="550"/>
        <end position="569"/>
    </location>
</feature>
<evidence type="ECO:0000256" key="4">
    <source>
        <dbReference type="ARBA" id="ARBA00023136"/>
    </source>
</evidence>
<feature type="transmembrane region" description="Helical" evidence="6">
    <location>
        <begin position="700"/>
        <end position="723"/>
    </location>
</feature>
<keyword evidence="8" id="KW-1185">Reference proteome</keyword>
<name>A0ABY5KP10_9CELL</name>
<dbReference type="PANTHER" id="PTHR43077:SF5">
    <property type="entry name" value="PHAGE INFECTION PROTEIN"/>
    <property type="match status" value="1"/>
</dbReference>
<dbReference type="InterPro" id="IPR023908">
    <property type="entry name" value="xxxLxxG_rpt"/>
</dbReference>
<feature type="coiled-coil region" evidence="5">
    <location>
        <begin position="314"/>
        <end position="341"/>
    </location>
</feature>
<evidence type="ECO:0000256" key="3">
    <source>
        <dbReference type="ARBA" id="ARBA00022989"/>
    </source>
</evidence>
<keyword evidence="3 6" id="KW-1133">Transmembrane helix</keyword>
<dbReference type="Proteomes" id="UP001316384">
    <property type="component" value="Chromosome"/>
</dbReference>
<dbReference type="InterPro" id="IPR011049">
    <property type="entry name" value="Serralysin-like_metalloprot_C"/>
</dbReference>
<reference evidence="7 8" key="1">
    <citation type="submission" date="2022-07" db="EMBL/GenBank/DDBJ databases">
        <title>Novel species in genus cellulomonas.</title>
        <authorList>
            <person name="Ye L."/>
        </authorList>
    </citation>
    <scope>NUCLEOTIDE SEQUENCE [LARGE SCALE GENOMIC DNA]</scope>
    <source>
        <strain evidence="8">zg-B89</strain>
    </source>
</reference>
<accession>A0ABY5KP10</accession>
<feature type="transmembrane region" description="Helical" evidence="6">
    <location>
        <begin position="621"/>
        <end position="645"/>
    </location>
</feature>
<comment type="subcellular location">
    <subcellularLocation>
        <location evidence="1">Membrane</location>
        <topology evidence="1">Multi-pass membrane protein</topology>
    </subcellularLocation>
</comment>
<evidence type="ECO:0000313" key="8">
    <source>
        <dbReference type="Proteomes" id="UP001316384"/>
    </source>
</evidence>
<dbReference type="NCBIfam" id="TIGR03057">
    <property type="entry name" value="xxxLxxG_by_4"/>
    <property type="match status" value="5"/>
</dbReference>
<proteinExistence type="predicted"/>
<feature type="transmembrane region" description="Helical" evidence="6">
    <location>
        <begin position="652"/>
        <end position="680"/>
    </location>
</feature>
<dbReference type="InterPro" id="IPR051328">
    <property type="entry name" value="T7SS_ABC-Transporter"/>
</dbReference>
<dbReference type="NCBIfam" id="TIGR03061">
    <property type="entry name" value="pip_yhgE_Nterm"/>
    <property type="match status" value="1"/>
</dbReference>
<keyword evidence="2 6" id="KW-0812">Transmembrane</keyword>
<dbReference type="Gene3D" id="1.10.287.950">
    <property type="entry name" value="Methyl-accepting chemotaxis protein"/>
    <property type="match status" value="1"/>
</dbReference>
<gene>
    <name evidence="7" type="ORF">NP048_15595</name>
</gene>
<evidence type="ECO:0000256" key="5">
    <source>
        <dbReference type="SAM" id="Coils"/>
    </source>
</evidence>
<organism evidence="7 8">
    <name type="scientific">Cellulomonas xiejunii</name>
    <dbReference type="NCBI Taxonomy" id="2968083"/>
    <lineage>
        <taxon>Bacteria</taxon>
        <taxon>Bacillati</taxon>
        <taxon>Actinomycetota</taxon>
        <taxon>Actinomycetes</taxon>
        <taxon>Micrococcales</taxon>
        <taxon>Cellulomonadaceae</taxon>
        <taxon>Cellulomonas</taxon>
    </lineage>
</organism>
<evidence type="ECO:0000256" key="6">
    <source>
        <dbReference type="SAM" id="Phobius"/>
    </source>
</evidence>
<keyword evidence="4 6" id="KW-0472">Membrane</keyword>
<dbReference type="RefSeq" id="WP_227576538.1">
    <property type="nucleotide sequence ID" value="NZ_CP101987.1"/>
</dbReference>
<sequence length="738" mass="72445">MTRTVVTRPSPRRWPAVVVALAAPLALVVLLLAAAWSPADGLARVKAAVVNLDQPVTLEGQYTPLGRQLAGALVEGAEVDANYDWVVTDEADATAGLTDGTYAAVVTIPENFSAAATSFAAGEGKVEQATIDITSPRGATAVDQVLASTVTTTATRVLGQQLTTTYVENVLVGFTTLSEQLGEAADGATQLADGAGQLADGTGQLATGADGLADGAGQLAGGVRELRGGSYDLATGTGQLAQGARSLASGAQQLAGGAGQSAVGARELANGASALPAATSPLADGLRETADRASGLVLLADGMSSLSDGVAAPLTTLRADLTKVEKAIAELEDDIAREGCEADATAPGCPELLAQRNQQSAQRDTMEHQIVDLAGVLAAQVQEINGRLQPAVDGTATTPGLVDGLGQLAYLAGEVDTGAQTLAGGVTALADGLDQLAAGTSDVAGGASTLAGGASQLAGGSSQLAAGVAQLDGGASQLADGSTQLADGLRQTNDGAVQLADGTAELGTGLGQAVDQLPTTPEDQRADLAQVVTAPVAAPASSVSAPLGQVSVLVAVALWVGALVLFLVFRPLPVRVAGSTRSAFAQAAGGLALPAAVSAVAGAAVGALAGGLTDQGLGRTLGLAAVGVVAAVALAAFHQAVGAWFGTAGRIVALVAAFVYLVAGLAVTVPTWVGSLVGWLPLAPVADALGSIVEESSASLLGAVVALALWAVASVLATTGAAARARRSVGPRTIAAYA</sequence>
<dbReference type="PANTHER" id="PTHR43077">
    <property type="entry name" value="TRANSPORT PERMEASE YVFS-RELATED"/>
    <property type="match status" value="1"/>
</dbReference>
<evidence type="ECO:0000256" key="2">
    <source>
        <dbReference type="ARBA" id="ARBA00022692"/>
    </source>
</evidence>
<evidence type="ECO:0000256" key="1">
    <source>
        <dbReference type="ARBA" id="ARBA00004141"/>
    </source>
</evidence>
<protein>
    <submittedName>
        <fullName evidence="7">YhgE/Pip family protein</fullName>
    </submittedName>
</protein>
<feature type="transmembrane region" description="Helical" evidence="6">
    <location>
        <begin position="590"/>
        <end position="609"/>
    </location>
</feature>
<dbReference type="InterPro" id="IPR017500">
    <property type="entry name" value="Phage_infect_YhgE_N"/>
</dbReference>
<dbReference type="EMBL" id="CP101987">
    <property type="protein sequence ID" value="UUI71201.1"/>
    <property type="molecule type" value="Genomic_DNA"/>
</dbReference>
<dbReference type="Gene3D" id="3.40.1710.10">
    <property type="entry name" value="abc type-2 transporter like domain"/>
    <property type="match status" value="1"/>
</dbReference>
<evidence type="ECO:0000313" key="7">
    <source>
        <dbReference type="EMBL" id="UUI71201.1"/>
    </source>
</evidence>